<dbReference type="InterPro" id="IPR015943">
    <property type="entry name" value="WD40/YVTN_repeat-like_dom_sf"/>
</dbReference>
<dbReference type="EMBL" id="JH767183">
    <property type="protein sequence ID" value="EQC29499.1"/>
    <property type="molecule type" value="Genomic_DNA"/>
</dbReference>
<dbReference type="VEuPathDB" id="FungiDB:SDRG_12748"/>
<dbReference type="Proteomes" id="UP000030762">
    <property type="component" value="Unassembled WGS sequence"/>
</dbReference>
<dbReference type="SUPFAM" id="SSF69322">
    <property type="entry name" value="Tricorn protease domain 2"/>
    <property type="match status" value="1"/>
</dbReference>
<dbReference type="InParanoid" id="T0PVJ1"/>
<organism evidence="1 2">
    <name type="scientific">Saprolegnia diclina (strain VS20)</name>
    <dbReference type="NCBI Taxonomy" id="1156394"/>
    <lineage>
        <taxon>Eukaryota</taxon>
        <taxon>Sar</taxon>
        <taxon>Stramenopiles</taxon>
        <taxon>Oomycota</taxon>
        <taxon>Saprolegniomycetes</taxon>
        <taxon>Saprolegniales</taxon>
        <taxon>Saprolegniaceae</taxon>
        <taxon>Saprolegnia</taxon>
    </lineage>
</organism>
<sequence length="398" mass="44011">MSNIFQHLLERQVRPTSQLSLYEHGSVLRPARLRRHVAVHKAAAVAELTLGGNMVFCRTDDGACFAIHGHTTACMNLSPSERVRSIYYNPLNASIVLTATWDKDVTDELHCRSVSHRHALRKTPSPGVGLFVGESLRWPGFVEFDEANSKILTASTPDMRYKLWDLRTYALLYTLDNAVPMREVKTSPGMLLAQWDTPRVASRLAPSLSVLDIDTGQVIVHLAPAMRRQRIVLIELFDNMLVYKQEHEHLHVLNVTTSKCVVIPATRHVPVSGFAFVSTAKIFLVIDLMASVRVYSISGSLLSTFHETPGSVHHVVADNVIVSCVPVAGTLRLPYVHIERPAGGAELRVRPSHLRDMAAQRATILLSTLPTCLAYDADSGDVYAGDAHGTVSVWSTWT</sequence>
<gene>
    <name evidence="1" type="ORF">SDRG_12748</name>
</gene>
<reference evidence="1 2" key="1">
    <citation type="submission" date="2012-04" db="EMBL/GenBank/DDBJ databases">
        <title>The Genome Sequence of Saprolegnia declina VS20.</title>
        <authorList>
            <consortium name="The Broad Institute Genome Sequencing Platform"/>
            <person name="Russ C."/>
            <person name="Nusbaum C."/>
            <person name="Tyler B."/>
            <person name="van West P."/>
            <person name="Dieguez-Uribeondo J."/>
            <person name="de Bruijn I."/>
            <person name="Tripathy S."/>
            <person name="Jiang R."/>
            <person name="Young S.K."/>
            <person name="Zeng Q."/>
            <person name="Gargeya S."/>
            <person name="Fitzgerald M."/>
            <person name="Haas B."/>
            <person name="Abouelleil A."/>
            <person name="Alvarado L."/>
            <person name="Arachchi H.M."/>
            <person name="Berlin A."/>
            <person name="Chapman S.B."/>
            <person name="Goldberg J."/>
            <person name="Griggs A."/>
            <person name="Gujja S."/>
            <person name="Hansen M."/>
            <person name="Howarth C."/>
            <person name="Imamovic A."/>
            <person name="Larimer J."/>
            <person name="McCowen C."/>
            <person name="Montmayeur A."/>
            <person name="Murphy C."/>
            <person name="Neiman D."/>
            <person name="Pearson M."/>
            <person name="Priest M."/>
            <person name="Roberts A."/>
            <person name="Saif S."/>
            <person name="Shea T."/>
            <person name="Sisk P."/>
            <person name="Sykes S."/>
            <person name="Wortman J."/>
            <person name="Nusbaum C."/>
            <person name="Birren B."/>
        </authorList>
    </citation>
    <scope>NUCLEOTIDE SEQUENCE [LARGE SCALE GENOMIC DNA]</scope>
    <source>
        <strain evidence="1 2">VS20</strain>
    </source>
</reference>
<dbReference type="eggNOG" id="ENOG502QS54">
    <property type="taxonomic scope" value="Eukaryota"/>
</dbReference>
<dbReference type="OrthoDB" id="336008at2759"/>
<keyword evidence="2" id="KW-1185">Reference proteome</keyword>
<evidence type="ECO:0000313" key="2">
    <source>
        <dbReference type="Proteomes" id="UP000030762"/>
    </source>
</evidence>
<dbReference type="PANTHER" id="PTHR31789:SF1">
    <property type="entry name" value="OS05G0482600 PROTEIN"/>
    <property type="match status" value="1"/>
</dbReference>
<dbReference type="OMA" id="TYDANAH"/>
<dbReference type="PANTHER" id="PTHR31789">
    <property type="entry name" value="OS05G0482600 PROTEIN"/>
    <property type="match status" value="1"/>
</dbReference>
<protein>
    <submittedName>
        <fullName evidence="1">Uncharacterized protein</fullName>
    </submittedName>
</protein>
<name>T0PVJ1_SAPDV</name>
<evidence type="ECO:0000313" key="1">
    <source>
        <dbReference type="EMBL" id="EQC29499.1"/>
    </source>
</evidence>
<dbReference type="RefSeq" id="XP_008617051.1">
    <property type="nucleotide sequence ID" value="XM_008618829.1"/>
</dbReference>
<dbReference type="Gene3D" id="2.130.10.10">
    <property type="entry name" value="YVTN repeat-like/Quinoprotein amine dehydrogenase"/>
    <property type="match status" value="1"/>
</dbReference>
<dbReference type="InterPro" id="IPR057221">
    <property type="entry name" value="DUF7899"/>
</dbReference>
<dbReference type="Pfam" id="PF25463">
    <property type="entry name" value="DUF7899"/>
    <property type="match status" value="1"/>
</dbReference>
<dbReference type="GeneID" id="19953475"/>
<dbReference type="AlphaFoldDB" id="T0PVJ1"/>
<proteinExistence type="predicted"/>
<accession>T0PVJ1</accession>